<dbReference type="InterPro" id="IPR003004">
    <property type="entry name" value="GspF/PilC"/>
</dbReference>
<gene>
    <name evidence="10" type="ORF">A3H66_02520</name>
</gene>
<evidence type="ECO:0000313" key="11">
    <source>
        <dbReference type="Proteomes" id="UP000178783"/>
    </source>
</evidence>
<dbReference type="InterPro" id="IPR042094">
    <property type="entry name" value="T2SS_GspF_sf"/>
</dbReference>
<keyword evidence="3" id="KW-1003">Cell membrane</keyword>
<feature type="transmembrane region" description="Helical" evidence="8">
    <location>
        <begin position="220"/>
        <end position="239"/>
    </location>
</feature>
<evidence type="ECO:0000256" key="6">
    <source>
        <dbReference type="ARBA" id="ARBA00022989"/>
    </source>
</evidence>
<keyword evidence="6 8" id="KW-1133">Transmembrane helix</keyword>
<comment type="subcellular location">
    <subcellularLocation>
        <location evidence="1">Cell inner membrane</location>
        <topology evidence="1">Multi-pass membrane protein</topology>
    </subcellularLocation>
</comment>
<keyword evidence="5 8" id="KW-0812">Transmembrane</keyword>
<dbReference type="FunFam" id="1.20.81.30:FF:000001">
    <property type="entry name" value="Type II secretion system protein F"/>
    <property type="match status" value="1"/>
</dbReference>
<evidence type="ECO:0000256" key="4">
    <source>
        <dbReference type="ARBA" id="ARBA00022519"/>
    </source>
</evidence>
<comment type="similarity">
    <text evidence="2">Belongs to the GSP F family.</text>
</comment>
<dbReference type="PRINTS" id="PR00812">
    <property type="entry name" value="BCTERIALGSPF"/>
</dbReference>
<evidence type="ECO:0000256" key="3">
    <source>
        <dbReference type="ARBA" id="ARBA00022475"/>
    </source>
</evidence>
<evidence type="ECO:0000256" key="1">
    <source>
        <dbReference type="ARBA" id="ARBA00004429"/>
    </source>
</evidence>
<feature type="domain" description="Type II secretion system protein GspF" evidence="9">
    <location>
        <begin position="67"/>
        <end position="190"/>
    </location>
</feature>
<dbReference type="STRING" id="1797989.A3H66_02520"/>
<dbReference type="Proteomes" id="UP000178783">
    <property type="component" value="Unassembled WGS sequence"/>
</dbReference>
<dbReference type="AlphaFoldDB" id="A0A1F5SAZ4"/>
<dbReference type="Pfam" id="PF00482">
    <property type="entry name" value="T2SSF"/>
    <property type="match status" value="2"/>
</dbReference>
<name>A0A1F5SAZ4_9BACT</name>
<feature type="transmembrane region" description="Helical" evidence="8">
    <location>
        <begin position="373"/>
        <end position="394"/>
    </location>
</feature>
<evidence type="ECO:0000256" key="2">
    <source>
        <dbReference type="ARBA" id="ARBA00005745"/>
    </source>
</evidence>
<evidence type="ECO:0000256" key="8">
    <source>
        <dbReference type="SAM" id="Phobius"/>
    </source>
</evidence>
<feature type="transmembrane region" description="Helical" evidence="8">
    <location>
        <begin position="167"/>
        <end position="189"/>
    </location>
</feature>
<keyword evidence="7 8" id="KW-0472">Membrane</keyword>
<evidence type="ECO:0000256" key="5">
    <source>
        <dbReference type="ARBA" id="ARBA00022692"/>
    </source>
</evidence>
<dbReference type="GO" id="GO:0005886">
    <property type="term" value="C:plasma membrane"/>
    <property type="evidence" value="ECO:0007669"/>
    <property type="project" value="UniProtKB-SubCell"/>
</dbReference>
<accession>A0A1F5SAZ4</accession>
<dbReference type="PANTHER" id="PTHR30012:SF0">
    <property type="entry name" value="TYPE II SECRETION SYSTEM PROTEIN F-RELATED"/>
    <property type="match status" value="1"/>
</dbReference>
<sequence length="400" mass="44068">MPIFKYKALTRDKKLRTGMAEANSREYVEDILKEKGLSIVAISPLTGVKKPGLDFLSRVKKKDVVIFSRQFSVLISANVAMVQALKILIDQTSGQALKIIISEVTDEVDAGSPLSEALSKRPDVFSGFYVSVIRSGETSGKLDEVLNYLADEMEKDYDMMGKVRGAMIYPVFVLCALAAVGAVMMVFVVPKLTAILTESGAELPLSTKIVIGASDFMAEYWWLLILIIGGLFFAVRFYIKRPKGRKQADLVKLKLPIFGHLFQLIYLVRFTRSMNTLIVGGVTISNSLKVSAEVVGNAVYRELVEKTIKEVEDGNSISSVFINSGYIPKMVSQMLNIGEKTGKMDIVLARITNFYSREIDNMVANLMTLMEPIIMVIMGVAVGIMVAAIILPMYNLAGSL</sequence>
<keyword evidence="4" id="KW-0997">Cell inner membrane</keyword>
<dbReference type="PANTHER" id="PTHR30012">
    <property type="entry name" value="GENERAL SECRETION PATHWAY PROTEIN"/>
    <property type="match status" value="1"/>
</dbReference>
<feature type="domain" description="Type II secretion system protein GspF" evidence="9">
    <location>
        <begin position="270"/>
        <end position="392"/>
    </location>
</feature>
<dbReference type="Gene3D" id="1.20.81.30">
    <property type="entry name" value="Type II secretion system (T2SS), domain F"/>
    <property type="match status" value="2"/>
</dbReference>
<protein>
    <recommendedName>
        <fullName evidence="9">Type II secretion system protein GspF domain-containing protein</fullName>
    </recommendedName>
</protein>
<proteinExistence type="inferred from homology"/>
<evidence type="ECO:0000259" key="9">
    <source>
        <dbReference type="Pfam" id="PF00482"/>
    </source>
</evidence>
<reference evidence="10 11" key="1">
    <citation type="journal article" date="2016" name="Nat. Commun.">
        <title>Thousands of microbial genomes shed light on interconnected biogeochemical processes in an aquifer system.</title>
        <authorList>
            <person name="Anantharaman K."/>
            <person name="Brown C.T."/>
            <person name="Hug L.A."/>
            <person name="Sharon I."/>
            <person name="Castelle C.J."/>
            <person name="Probst A.J."/>
            <person name="Thomas B.C."/>
            <person name="Singh A."/>
            <person name="Wilkins M.J."/>
            <person name="Karaoz U."/>
            <person name="Brodie E.L."/>
            <person name="Williams K.H."/>
            <person name="Hubbard S.S."/>
            <person name="Banfield J.F."/>
        </authorList>
    </citation>
    <scope>NUCLEOTIDE SEQUENCE [LARGE SCALE GENOMIC DNA]</scope>
</reference>
<organism evidence="10 11">
    <name type="scientific">Candidatus Falkowbacteria bacterium RIFCSPLOWO2_02_FULL_45_21</name>
    <dbReference type="NCBI Taxonomy" id="1797989"/>
    <lineage>
        <taxon>Bacteria</taxon>
        <taxon>Candidatus Falkowiibacteriota</taxon>
    </lineage>
</organism>
<dbReference type="InterPro" id="IPR018076">
    <property type="entry name" value="T2SS_GspF_dom"/>
</dbReference>
<evidence type="ECO:0000256" key="7">
    <source>
        <dbReference type="ARBA" id="ARBA00023136"/>
    </source>
</evidence>
<comment type="caution">
    <text evidence="10">The sequence shown here is derived from an EMBL/GenBank/DDBJ whole genome shotgun (WGS) entry which is preliminary data.</text>
</comment>
<dbReference type="EMBL" id="MFFW01000059">
    <property type="protein sequence ID" value="OGF23623.1"/>
    <property type="molecule type" value="Genomic_DNA"/>
</dbReference>
<evidence type="ECO:0000313" key="10">
    <source>
        <dbReference type="EMBL" id="OGF23623.1"/>
    </source>
</evidence>